<dbReference type="OrthoDB" id="4231069at2"/>
<evidence type="ECO:0000313" key="2">
    <source>
        <dbReference type="EMBL" id="KJL43162.1"/>
    </source>
</evidence>
<dbReference type="Gene3D" id="1.10.287.1060">
    <property type="entry name" value="ESAT-6-like"/>
    <property type="match status" value="1"/>
</dbReference>
<name>A0A0M2H9C4_MICTR</name>
<evidence type="ECO:0000256" key="1">
    <source>
        <dbReference type="RuleBase" id="RU362001"/>
    </source>
</evidence>
<dbReference type="InterPro" id="IPR036689">
    <property type="entry name" value="ESAT-6-like_sf"/>
</dbReference>
<reference evidence="2 3" key="1">
    <citation type="submission" date="2015-02" db="EMBL/GenBank/DDBJ databases">
        <title>Draft genome sequences of ten Microbacterium spp. with emphasis on heavy metal contaminated environments.</title>
        <authorList>
            <person name="Corretto E."/>
        </authorList>
    </citation>
    <scope>NUCLEOTIDE SEQUENCE [LARGE SCALE GENOMIC DNA]</scope>
    <source>
        <strain evidence="2 3">DSM 8608</strain>
    </source>
</reference>
<gene>
    <name evidence="2" type="primary">esxA_1</name>
    <name evidence="2" type="ORF">RS82_01656</name>
</gene>
<comment type="similarity">
    <text evidence="1">Belongs to the WXG100 family.</text>
</comment>
<keyword evidence="3" id="KW-1185">Reference proteome</keyword>
<dbReference type="Proteomes" id="UP000034098">
    <property type="component" value="Unassembled WGS sequence"/>
</dbReference>
<accession>A0A0M2H9C4</accession>
<dbReference type="Pfam" id="PF06013">
    <property type="entry name" value="WXG100"/>
    <property type="match status" value="1"/>
</dbReference>
<protein>
    <recommendedName>
        <fullName evidence="1">ESAT-6-like protein</fullName>
    </recommendedName>
</protein>
<dbReference type="SUPFAM" id="SSF140453">
    <property type="entry name" value="EsxAB dimer-like"/>
    <property type="match status" value="1"/>
</dbReference>
<dbReference type="NCBIfam" id="TIGR03930">
    <property type="entry name" value="WXG100_ESAT6"/>
    <property type="match status" value="1"/>
</dbReference>
<dbReference type="InterPro" id="IPR010310">
    <property type="entry name" value="T7SS_ESAT-6-like"/>
</dbReference>
<proteinExistence type="inferred from homology"/>
<sequence>MAVFTVDSDSILTSTATVRGTIDRLQAESNAMLAQLTQLQSSWTGSASAAFAGVVEQWRATQRQVEESLANINAALAAAGHQYADTELATTSLFR</sequence>
<dbReference type="PATRIC" id="fig|69370.6.peg.1686"/>
<dbReference type="AlphaFoldDB" id="A0A0M2H9C4"/>
<evidence type="ECO:0000313" key="3">
    <source>
        <dbReference type="Proteomes" id="UP000034098"/>
    </source>
</evidence>
<dbReference type="RefSeq" id="WP_045298158.1">
    <property type="nucleotide sequence ID" value="NZ_JYJA01000032.1"/>
</dbReference>
<organism evidence="2 3">
    <name type="scientific">Microbacterium trichothecenolyticum</name>
    <name type="common">Aureobacterium trichothecenolyticum</name>
    <dbReference type="NCBI Taxonomy" id="69370"/>
    <lineage>
        <taxon>Bacteria</taxon>
        <taxon>Bacillati</taxon>
        <taxon>Actinomycetota</taxon>
        <taxon>Actinomycetes</taxon>
        <taxon>Micrococcales</taxon>
        <taxon>Microbacteriaceae</taxon>
        <taxon>Microbacterium</taxon>
    </lineage>
</organism>
<dbReference type="EMBL" id="JYJA01000032">
    <property type="protein sequence ID" value="KJL43162.1"/>
    <property type="molecule type" value="Genomic_DNA"/>
</dbReference>
<comment type="caution">
    <text evidence="2">The sequence shown here is derived from an EMBL/GenBank/DDBJ whole genome shotgun (WGS) entry which is preliminary data.</text>
</comment>